<evidence type="ECO:0000313" key="2">
    <source>
        <dbReference type="Proteomes" id="UP000436522"/>
    </source>
</evidence>
<comment type="caution">
    <text evidence="1">The sequence shown here is derived from an EMBL/GenBank/DDBJ whole genome shotgun (WGS) entry which is preliminary data.</text>
</comment>
<organism evidence="1 2">
    <name type="scientific">Roseobacter cerasinus</name>
    <dbReference type="NCBI Taxonomy" id="2602289"/>
    <lineage>
        <taxon>Bacteria</taxon>
        <taxon>Pseudomonadati</taxon>
        <taxon>Pseudomonadota</taxon>
        <taxon>Alphaproteobacteria</taxon>
        <taxon>Rhodobacterales</taxon>
        <taxon>Roseobacteraceae</taxon>
        <taxon>Roseobacter</taxon>
    </lineage>
</organism>
<protein>
    <submittedName>
        <fullName evidence="1">Uncharacterized protein</fullName>
    </submittedName>
</protein>
<proteinExistence type="predicted"/>
<name>A0A640VRU7_9RHOB</name>
<keyword evidence="2" id="KW-1185">Reference proteome</keyword>
<evidence type="ECO:0000313" key="1">
    <source>
        <dbReference type="EMBL" id="GFE50402.1"/>
    </source>
</evidence>
<reference evidence="1 2" key="1">
    <citation type="submission" date="2019-12" db="EMBL/GenBank/DDBJ databases">
        <title>Roseobacter cerasinus sp. nov., isolated from seawater around aquaculture.</title>
        <authorList>
            <person name="Muramatsu S."/>
            <person name="Takabe Y."/>
            <person name="Mori K."/>
            <person name="Takaichi S."/>
            <person name="Hanada S."/>
        </authorList>
    </citation>
    <scope>NUCLEOTIDE SEQUENCE [LARGE SCALE GENOMIC DNA]</scope>
    <source>
        <strain evidence="1 2">AI77</strain>
    </source>
</reference>
<accession>A0A640VRU7</accession>
<sequence>MLRGAVALVMMATPVMAEYRLEITDTGKRDYYCTITVALTNESAEPLTEINAFFLNYIGDTQVGRSKGASFFNVAPGASARATFETPNAPCGEVERYDMVIGACRLGASFTDKAICAGRMALTAPFGDATPLD</sequence>
<gene>
    <name evidence="1" type="ORF">So717_21550</name>
</gene>
<dbReference type="AlphaFoldDB" id="A0A640VRU7"/>
<dbReference type="EMBL" id="BLIV01000003">
    <property type="protein sequence ID" value="GFE50402.1"/>
    <property type="molecule type" value="Genomic_DNA"/>
</dbReference>
<dbReference type="Proteomes" id="UP000436522">
    <property type="component" value="Unassembled WGS sequence"/>
</dbReference>